<dbReference type="FunFam" id="1.20.1740.10:FF:000039">
    <property type="entry name" value="Neutral amino acid transporter (Eurofung)"/>
    <property type="match status" value="1"/>
</dbReference>
<organism evidence="9 10">
    <name type="scientific">Pseudocercospora musae</name>
    <dbReference type="NCBI Taxonomy" id="113226"/>
    <lineage>
        <taxon>Eukaryota</taxon>
        <taxon>Fungi</taxon>
        <taxon>Dikarya</taxon>
        <taxon>Ascomycota</taxon>
        <taxon>Pezizomycotina</taxon>
        <taxon>Dothideomycetes</taxon>
        <taxon>Dothideomycetidae</taxon>
        <taxon>Mycosphaerellales</taxon>
        <taxon>Mycosphaerellaceae</taxon>
        <taxon>Pseudocercospora</taxon>
    </lineage>
</organism>
<feature type="region of interest" description="Disordered" evidence="6">
    <location>
        <begin position="476"/>
        <end position="495"/>
    </location>
</feature>
<dbReference type="EMBL" id="LFZO01000057">
    <property type="protein sequence ID" value="KXT15484.1"/>
    <property type="molecule type" value="Genomic_DNA"/>
</dbReference>
<feature type="transmembrane region" description="Helical" evidence="7">
    <location>
        <begin position="340"/>
        <end position="359"/>
    </location>
</feature>
<evidence type="ECO:0000256" key="1">
    <source>
        <dbReference type="ARBA" id="ARBA00004141"/>
    </source>
</evidence>
<dbReference type="OrthoDB" id="294730at2759"/>
<feature type="transmembrane region" description="Helical" evidence="7">
    <location>
        <begin position="446"/>
        <end position="469"/>
    </location>
</feature>
<evidence type="ECO:0000256" key="2">
    <source>
        <dbReference type="ARBA" id="ARBA00008066"/>
    </source>
</evidence>
<name>A0A139ILI5_9PEZI</name>
<accession>A0A139ILI5</accession>
<evidence type="ECO:0000313" key="9">
    <source>
        <dbReference type="EMBL" id="KXT15484.1"/>
    </source>
</evidence>
<comment type="caution">
    <text evidence="9">The sequence shown here is derived from an EMBL/GenBank/DDBJ whole genome shotgun (WGS) entry which is preliminary data.</text>
</comment>
<feature type="transmembrane region" description="Helical" evidence="7">
    <location>
        <begin position="152"/>
        <end position="174"/>
    </location>
</feature>
<dbReference type="GO" id="GO:0015179">
    <property type="term" value="F:L-amino acid transmembrane transporter activity"/>
    <property type="evidence" value="ECO:0007669"/>
    <property type="project" value="TreeGrafter"/>
</dbReference>
<dbReference type="GO" id="GO:0016020">
    <property type="term" value="C:membrane"/>
    <property type="evidence" value="ECO:0007669"/>
    <property type="project" value="UniProtKB-SubCell"/>
</dbReference>
<feature type="transmembrane region" description="Helical" evidence="7">
    <location>
        <begin position="92"/>
        <end position="113"/>
    </location>
</feature>
<comment type="subcellular location">
    <subcellularLocation>
        <location evidence="1">Membrane</location>
        <topology evidence="1">Multi-pass membrane protein</topology>
    </subcellularLocation>
</comment>
<dbReference type="PANTHER" id="PTHR22950:SF479">
    <property type="entry name" value="AMINO ACID TRANSPORTER (EUROFUNG)-RELATED"/>
    <property type="match status" value="1"/>
</dbReference>
<feature type="region of interest" description="Disordered" evidence="6">
    <location>
        <begin position="1"/>
        <end position="55"/>
    </location>
</feature>
<sequence>MAREKESVDGYKPSIDTGYGRDTDTEKGQDLPEYHDETPGRRQSTKYDDRSDPFGDESDAEVKYRTMTWWQAAAIMIAETISLGILSLPSVLASIGLAPGVILIIGLGVIATYTGYTMYQFKLVYPHVHNLADVGEIYFGAVGREIFGAAQVIFLTFTMGSHVLTFTIALNAITGHATCTIVWSVIGTVALFILTLPRTLKKVSYLSIICESKANFRSSCGLLTLPSYTAFISILSAVMITMIGVGITRPDPIVQATVKVGFASAFQSVTNIIFAYAGHVAFFTFISELKNPKDFPKALICLQIWDISLYVIVAIVVYRYTGPDVASPALGSASPVVTKVAYGIALPTILIAGVIYAHVAAKYIYVRIFQGTKHMSTTTFLAVGTWVGIIAVLWIVAWVIAESIPVFNDLLSLISSLFASWFTYGLSGTLWLFINRGQWFKNWRKGSLTVANTLIFLLGAAICGIGLYASGTAIKGDSGSGHSWSCADNSKSGSA</sequence>
<feature type="transmembrane region" description="Helical" evidence="7">
    <location>
        <begin position="180"/>
        <end position="200"/>
    </location>
</feature>
<feature type="transmembrane region" description="Helical" evidence="7">
    <location>
        <begin position="413"/>
        <end position="434"/>
    </location>
</feature>
<evidence type="ECO:0000256" key="3">
    <source>
        <dbReference type="ARBA" id="ARBA00022692"/>
    </source>
</evidence>
<keyword evidence="10" id="KW-1185">Reference proteome</keyword>
<dbReference type="Pfam" id="PF01490">
    <property type="entry name" value="Aa_trans"/>
    <property type="match status" value="1"/>
</dbReference>
<feature type="transmembrane region" description="Helical" evidence="7">
    <location>
        <begin position="380"/>
        <end position="401"/>
    </location>
</feature>
<feature type="transmembrane region" description="Helical" evidence="7">
    <location>
        <begin position="68"/>
        <end position="86"/>
    </location>
</feature>
<keyword evidence="4 7" id="KW-1133">Transmembrane helix</keyword>
<proteinExistence type="inferred from homology"/>
<evidence type="ECO:0000256" key="6">
    <source>
        <dbReference type="SAM" id="MobiDB-lite"/>
    </source>
</evidence>
<evidence type="ECO:0000256" key="7">
    <source>
        <dbReference type="SAM" id="Phobius"/>
    </source>
</evidence>
<feature type="transmembrane region" description="Helical" evidence="7">
    <location>
        <begin position="265"/>
        <end position="286"/>
    </location>
</feature>
<comment type="similarity">
    <text evidence="2">Belongs to the amino acid/polyamine transporter 2 family.</text>
</comment>
<dbReference type="PANTHER" id="PTHR22950">
    <property type="entry name" value="AMINO ACID TRANSPORTER"/>
    <property type="match status" value="1"/>
</dbReference>
<dbReference type="STRING" id="113226.A0A139ILI5"/>
<evidence type="ECO:0000256" key="4">
    <source>
        <dbReference type="ARBA" id="ARBA00022989"/>
    </source>
</evidence>
<feature type="transmembrane region" description="Helical" evidence="7">
    <location>
        <begin position="221"/>
        <end position="245"/>
    </location>
</feature>
<protein>
    <recommendedName>
        <fullName evidence="8">Amino acid transporter transmembrane domain-containing protein</fullName>
    </recommendedName>
</protein>
<evidence type="ECO:0000256" key="5">
    <source>
        <dbReference type="ARBA" id="ARBA00023136"/>
    </source>
</evidence>
<dbReference type="Gene3D" id="1.20.1740.10">
    <property type="entry name" value="Amino acid/polyamine transporter I"/>
    <property type="match status" value="1"/>
</dbReference>
<reference evidence="9 10" key="1">
    <citation type="submission" date="2015-07" db="EMBL/GenBank/DDBJ databases">
        <title>Comparative genomics of the Sigatoka disease complex on banana suggests a link between parallel evolutionary changes in Pseudocercospora fijiensis and Pseudocercospora eumusae and increased virulence on the banana host.</title>
        <authorList>
            <person name="Chang T.-C."/>
            <person name="Salvucci A."/>
            <person name="Crous P.W."/>
            <person name="Stergiopoulos I."/>
        </authorList>
    </citation>
    <scope>NUCLEOTIDE SEQUENCE [LARGE SCALE GENOMIC DNA]</scope>
    <source>
        <strain evidence="9 10">CBS 116634</strain>
    </source>
</reference>
<feature type="transmembrane region" description="Helical" evidence="7">
    <location>
        <begin position="298"/>
        <end position="320"/>
    </location>
</feature>
<keyword evidence="5 7" id="KW-0472">Membrane</keyword>
<dbReference type="InterPro" id="IPR013057">
    <property type="entry name" value="AA_transpt_TM"/>
</dbReference>
<dbReference type="AlphaFoldDB" id="A0A139ILI5"/>
<feature type="domain" description="Amino acid transporter transmembrane" evidence="8">
    <location>
        <begin position="66"/>
        <end position="469"/>
    </location>
</feature>
<evidence type="ECO:0000313" key="10">
    <source>
        <dbReference type="Proteomes" id="UP000073492"/>
    </source>
</evidence>
<evidence type="ECO:0000259" key="8">
    <source>
        <dbReference type="Pfam" id="PF01490"/>
    </source>
</evidence>
<keyword evidence="3 7" id="KW-0812">Transmembrane</keyword>
<dbReference type="Proteomes" id="UP000073492">
    <property type="component" value="Unassembled WGS sequence"/>
</dbReference>
<feature type="compositionally biased region" description="Polar residues" evidence="6">
    <location>
        <begin position="480"/>
        <end position="495"/>
    </location>
</feature>
<feature type="compositionally biased region" description="Basic and acidic residues" evidence="6">
    <location>
        <begin position="19"/>
        <end position="53"/>
    </location>
</feature>
<gene>
    <name evidence="9" type="ORF">AC579_3371</name>
</gene>